<dbReference type="Pfam" id="PF03845">
    <property type="entry name" value="Spore_permease"/>
    <property type="match status" value="1"/>
</dbReference>
<sequence>MDKIKITDHQLIAITTAFVCGVSTIIISSRVTTIARHDAWISAIGAMLFGLLIIWMNTYLGGLYPGKTYVEVIQLLLGKWIGGFIAACFIMMCFIGAPQFIWYVGDFFTTQYMQETSLYIINILFSSVVVIALLYGIETIARASEIFFYGIVIMFILSMLLVSPNIDINNILPVLERGITPVLRGSLPMLAFTVLPTIILNMVYPVNVKDIRNAKKSIFVGYMIGMSISFISVLMCNLVMGSTITASSRFPVFLLTKEINVGVIFTRLEALIVIVWLFTIFNNTVFYFHAGALGLAQLLKLKDYKSIVLPLGLIMSVFSGFVYKDVIYESKWDTEVWFPYIASFGLILPALLLIIFFIKKYIFKMDVYGK</sequence>
<organism evidence="9 10">
    <name type="scientific">Lutispora saccharofermentans</name>
    <dbReference type="NCBI Taxonomy" id="3024236"/>
    <lineage>
        <taxon>Bacteria</taxon>
        <taxon>Bacillati</taxon>
        <taxon>Bacillota</taxon>
        <taxon>Clostridia</taxon>
        <taxon>Lutisporales</taxon>
        <taxon>Lutisporaceae</taxon>
        <taxon>Lutispora</taxon>
    </lineage>
</organism>
<reference evidence="9 10" key="1">
    <citation type="submission" date="2021-10" db="EMBL/GenBank/DDBJ databases">
        <title>Lutispora strain m25 sp. nov., a thermophilic, non-spore-forming bacterium isolated from a lab-scale methanogenic bioreactor digesting anaerobic sludge.</title>
        <authorList>
            <person name="El Houari A."/>
            <person name="Mcdonald J."/>
        </authorList>
    </citation>
    <scope>NUCLEOTIDE SEQUENCE [LARGE SCALE GENOMIC DNA]</scope>
    <source>
        <strain evidence="10">m25</strain>
    </source>
</reference>
<comment type="subcellular location">
    <subcellularLocation>
        <location evidence="1">Membrane</location>
        <topology evidence="1">Multi-pass membrane protein</topology>
    </subcellularLocation>
</comment>
<keyword evidence="6 8" id="KW-1133">Transmembrane helix</keyword>
<evidence type="ECO:0000256" key="2">
    <source>
        <dbReference type="ARBA" id="ARBA00007998"/>
    </source>
</evidence>
<feature type="transmembrane region" description="Helical" evidence="8">
    <location>
        <begin position="39"/>
        <end position="60"/>
    </location>
</feature>
<comment type="similarity">
    <text evidence="2">Belongs to the amino acid-polyamine-organocation (APC) superfamily. Spore germination protein (SGP) (TC 2.A.3.9) family.</text>
</comment>
<feature type="transmembrane region" description="Helical" evidence="8">
    <location>
        <begin position="270"/>
        <end position="295"/>
    </location>
</feature>
<evidence type="ECO:0000256" key="8">
    <source>
        <dbReference type="SAM" id="Phobius"/>
    </source>
</evidence>
<evidence type="ECO:0000313" key="9">
    <source>
        <dbReference type="EMBL" id="MCQ1530444.1"/>
    </source>
</evidence>
<feature type="transmembrane region" description="Helical" evidence="8">
    <location>
        <begin position="307"/>
        <end position="324"/>
    </location>
</feature>
<evidence type="ECO:0000256" key="7">
    <source>
        <dbReference type="ARBA" id="ARBA00023136"/>
    </source>
</evidence>
<gene>
    <name evidence="9" type="ORF">LJD61_12910</name>
</gene>
<accession>A0ABT1NGT9</accession>
<feature type="transmembrane region" description="Helical" evidence="8">
    <location>
        <begin position="116"/>
        <end position="135"/>
    </location>
</feature>
<evidence type="ECO:0000256" key="6">
    <source>
        <dbReference type="ARBA" id="ARBA00022989"/>
    </source>
</evidence>
<feature type="transmembrane region" description="Helical" evidence="8">
    <location>
        <begin position="186"/>
        <end position="206"/>
    </location>
</feature>
<evidence type="ECO:0000256" key="5">
    <source>
        <dbReference type="ARBA" id="ARBA00022692"/>
    </source>
</evidence>
<evidence type="ECO:0000256" key="4">
    <source>
        <dbReference type="ARBA" id="ARBA00022544"/>
    </source>
</evidence>
<feature type="transmembrane region" description="Helical" evidence="8">
    <location>
        <begin position="12"/>
        <end position="33"/>
    </location>
</feature>
<keyword evidence="7 8" id="KW-0472">Membrane</keyword>
<dbReference type="InterPro" id="IPR004761">
    <property type="entry name" value="Spore_GerAB"/>
</dbReference>
<evidence type="ECO:0000256" key="1">
    <source>
        <dbReference type="ARBA" id="ARBA00004141"/>
    </source>
</evidence>
<comment type="caution">
    <text evidence="9">The sequence shown here is derived from an EMBL/GenBank/DDBJ whole genome shotgun (WGS) entry which is preliminary data.</text>
</comment>
<evidence type="ECO:0000313" key="10">
    <source>
        <dbReference type="Proteomes" id="UP001651880"/>
    </source>
</evidence>
<dbReference type="PANTHER" id="PTHR34975">
    <property type="entry name" value="SPORE GERMINATION PROTEIN A2"/>
    <property type="match status" value="1"/>
</dbReference>
<dbReference type="NCBIfam" id="TIGR00912">
    <property type="entry name" value="2A0309"/>
    <property type="match status" value="1"/>
</dbReference>
<proteinExistence type="inferred from homology"/>
<dbReference type="Proteomes" id="UP001651880">
    <property type="component" value="Unassembled WGS sequence"/>
</dbReference>
<dbReference type="RefSeq" id="WP_255227969.1">
    <property type="nucleotide sequence ID" value="NZ_JAJEKE010000012.1"/>
</dbReference>
<dbReference type="PANTHER" id="PTHR34975:SF2">
    <property type="entry name" value="SPORE GERMINATION PROTEIN A2"/>
    <property type="match status" value="1"/>
</dbReference>
<keyword evidence="5 8" id="KW-0812">Transmembrane</keyword>
<feature type="transmembrane region" description="Helical" evidence="8">
    <location>
        <begin position="336"/>
        <end position="358"/>
    </location>
</feature>
<name>A0ABT1NGT9_9FIRM</name>
<keyword evidence="10" id="KW-1185">Reference proteome</keyword>
<keyword evidence="3" id="KW-0813">Transport</keyword>
<feature type="transmembrane region" description="Helical" evidence="8">
    <location>
        <begin position="80"/>
        <end position="104"/>
    </location>
</feature>
<feature type="transmembrane region" description="Helical" evidence="8">
    <location>
        <begin position="218"/>
        <end position="240"/>
    </location>
</feature>
<dbReference type="EMBL" id="JAJEKE010000012">
    <property type="protein sequence ID" value="MCQ1530444.1"/>
    <property type="molecule type" value="Genomic_DNA"/>
</dbReference>
<feature type="transmembrane region" description="Helical" evidence="8">
    <location>
        <begin position="147"/>
        <end position="166"/>
    </location>
</feature>
<keyword evidence="4" id="KW-0309">Germination</keyword>
<evidence type="ECO:0000256" key="3">
    <source>
        <dbReference type="ARBA" id="ARBA00022448"/>
    </source>
</evidence>
<protein>
    <submittedName>
        <fullName evidence="9">Spore germination protein</fullName>
    </submittedName>
</protein>